<name>A0ACC0P765_RHOML</name>
<dbReference type="EMBL" id="CM046391">
    <property type="protein sequence ID" value="KAI8561021.1"/>
    <property type="molecule type" value="Genomic_DNA"/>
</dbReference>
<protein>
    <submittedName>
        <fullName evidence="1">Uncharacterized protein</fullName>
    </submittedName>
</protein>
<evidence type="ECO:0000313" key="1">
    <source>
        <dbReference type="EMBL" id="KAI8561021.1"/>
    </source>
</evidence>
<comment type="caution">
    <text evidence="1">The sequence shown here is derived from an EMBL/GenBank/DDBJ whole genome shotgun (WGS) entry which is preliminary data.</text>
</comment>
<accession>A0ACC0P765</accession>
<sequence length="151" mass="16761">MECSNIQTDWGALGLFYSVDEETFKELSFVKGMVLIATKESQKIDRRITMVVQGVEYDVRITEKASFVNPDEVENCIPAGIATCGVFWQPKKSPVSSGVEPQTSGRKVGDDEVEPFADTTTNRKSDATHPDGLNPDFTDRCDWSRLGFCVV</sequence>
<proteinExistence type="predicted"/>
<evidence type="ECO:0000313" key="2">
    <source>
        <dbReference type="Proteomes" id="UP001062846"/>
    </source>
</evidence>
<reference evidence="1" key="1">
    <citation type="submission" date="2022-02" db="EMBL/GenBank/DDBJ databases">
        <title>Plant Genome Project.</title>
        <authorList>
            <person name="Zhang R.-G."/>
        </authorList>
    </citation>
    <scope>NUCLEOTIDE SEQUENCE</scope>
    <source>
        <strain evidence="1">AT1</strain>
    </source>
</reference>
<gene>
    <name evidence="1" type="ORF">RHMOL_Rhmol04G0303100</name>
</gene>
<dbReference type="Proteomes" id="UP001062846">
    <property type="component" value="Chromosome 4"/>
</dbReference>
<keyword evidence="2" id="KW-1185">Reference proteome</keyword>
<organism evidence="1 2">
    <name type="scientific">Rhododendron molle</name>
    <name type="common">Chinese azalea</name>
    <name type="synonym">Azalea mollis</name>
    <dbReference type="NCBI Taxonomy" id="49168"/>
    <lineage>
        <taxon>Eukaryota</taxon>
        <taxon>Viridiplantae</taxon>
        <taxon>Streptophyta</taxon>
        <taxon>Embryophyta</taxon>
        <taxon>Tracheophyta</taxon>
        <taxon>Spermatophyta</taxon>
        <taxon>Magnoliopsida</taxon>
        <taxon>eudicotyledons</taxon>
        <taxon>Gunneridae</taxon>
        <taxon>Pentapetalae</taxon>
        <taxon>asterids</taxon>
        <taxon>Ericales</taxon>
        <taxon>Ericaceae</taxon>
        <taxon>Ericoideae</taxon>
        <taxon>Rhodoreae</taxon>
        <taxon>Rhododendron</taxon>
    </lineage>
</organism>